<keyword evidence="5" id="KW-0762">Sugar transport</keyword>
<comment type="similarity">
    <text evidence="2">Belongs to the SWEET sugar transporter family.</text>
</comment>
<evidence type="ECO:0000256" key="3">
    <source>
        <dbReference type="ARBA" id="ARBA00022448"/>
    </source>
</evidence>
<dbReference type="PANTHER" id="PTHR10791">
    <property type="entry name" value="RAG1-ACTIVATING PROTEIN 1"/>
    <property type="match status" value="1"/>
</dbReference>
<evidence type="ECO:0008006" key="13">
    <source>
        <dbReference type="Google" id="ProtNLM"/>
    </source>
</evidence>
<keyword evidence="8 10" id="KW-1133">Transmembrane helix</keyword>
<reference evidence="11 12" key="1">
    <citation type="submission" date="2020-10" db="EMBL/GenBank/DDBJ databases">
        <title>The Coptis chinensis genome and diversification of protoberbering-type alkaloids.</title>
        <authorList>
            <person name="Wang B."/>
            <person name="Shu S."/>
            <person name="Song C."/>
            <person name="Liu Y."/>
        </authorList>
    </citation>
    <scope>NUCLEOTIDE SEQUENCE [LARGE SCALE GENOMIC DNA]</scope>
    <source>
        <strain evidence="11">HL-2020</strain>
        <tissue evidence="11">Leaf</tissue>
    </source>
</reference>
<dbReference type="Gene3D" id="1.20.1280.290">
    <property type="match status" value="2"/>
</dbReference>
<feature type="transmembrane region" description="Helical" evidence="10">
    <location>
        <begin position="279"/>
        <end position="300"/>
    </location>
</feature>
<dbReference type="InterPro" id="IPR047664">
    <property type="entry name" value="SWEET"/>
</dbReference>
<keyword evidence="3" id="KW-0813">Transport</keyword>
<keyword evidence="9 10" id="KW-0472">Membrane</keyword>
<evidence type="ECO:0000256" key="4">
    <source>
        <dbReference type="ARBA" id="ARBA00022475"/>
    </source>
</evidence>
<evidence type="ECO:0000256" key="10">
    <source>
        <dbReference type="SAM" id="Phobius"/>
    </source>
</evidence>
<dbReference type="Proteomes" id="UP000631114">
    <property type="component" value="Unassembled WGS sequence"/>
</dbReference>
<comment type="caution">
    <text evidence="11">The sequence shown here is derived from an EMBL/GenBank/DDBJ whole genome shotgun (WGS) entry which is preliminary data.</text>
</comment>
<accession>A0A835HIQ9</accession>
<evidence type="ECO:0000256" key="8">
    <source>
        <dbReference type="ARBA" id="ARBA00022989"/>
    </source>
</evidence>
<dbReference type="OrthoDB" id="409725at2759"/>
<feature type="transmembrane region" description="Helical" evidence="10">
    <location>
        <begin position="12"/>
        <end position="34"/>
    </location>
</feature>
<feature type="transmembrane region" description="Helical" evidence="10">
    <location>
        <begin position="312"/>
        <end position="334"/>
    </location>
</feature>
<gene>
    <name evidence="11" type="ORF">IFM89_033681</name>
</gene>
<sequence>MAGVVIFHPLDLVFGVLGVVLTFFVYLAPVPIFYKIHKRKATEGFQAFPYIISLLNCMLWVYYSLLAWDIYLLTINTVGCLLRILFIAVHTVYAPRGVGEIPMRFAIGITKNLIHLIKSSSDSHLLRLMRRFPVDPCSPPGLLITCDSWIGICTGVTLDDSPCAVTSANYDPPSTVLIQIQIRGLNRPYFLYHIIQLTGVHPKSKWPTKRLLSVAYGIHIRVLHDEAFLIVLFHRFTARLVGTTVTEITTAKLVVLLNVVLYALIFLLTLLLAEGSKRVHILGWICVVSGISVFAAPLSILRQVLQTRSVEYMPFGLSLFLTLSAAVWSAYGVLLGDVYVTIPSALGVLLGLAQIALYVAFRESST</sequence>
<comment type="subcellular location">
    <subcellularLocation>
        <location evidence="1">Cell membrane</location>
        <topology evidence="1">Multi-pass membrane protein</topology>
    </subcellularLocation>
</comment>
<feature type="transmembrane region" description="Helical" evidence="10">
    <location>
        <begin position="340"/>
        <end position="361"/>
    </location>
</feature>
<evidence type="ECO:0000256" key="6">
    <source>
        <dbReference type="ARBA" id="ARBA00022692"/>
    </source>
</evidence>
<protein>
    <recommendedName>
        <fullName evidence="13">Bidirectional sugar transporter SWEET</fullName>
    </recommendedName>
</protein>
<keyword evidence="6 10" id="KW-0812">Transmembrane</keyword>
<keyword evidence="7" id="KW-0677">Repeat</keyword>
<feature type="transmembrane region" description="Helical" evidence="10">
    <location>
        <begin position="253"/>
        <end position="273"/>
    </location>
</feature>
<keyword evidence="12" id="KW-1185">Reference proteome</keyword>
<evidence type="ECO:0000313" key="12">
    <source>
        <dbReference type="Proteomes" id="UP000631114"/>
    </source>
</evidence>
<dbReference type="EMBL" id="JADFTS010000007">
    <property type="protein sequence ID" value="KAF9599074.1"/>
    <property type="molecule type" value="Genomic_DNA"/>
</dbReference>
<feature type="transmembrane region" description="Helical" evidence="10">
    <location>
        <begin position="46"/>
        <end position="65"/>
    </location>
</feature>
<dbReference type="GO" id="GO:0051119">
    <property type="term" value="F:sugar transmembrane transporter activity"/>
    <property type="evidence" value="ECO:0007669"/>
    <property type="project" value="InterPro"/>
</dbReference>
<keyword evidence="4" id="KW-1003">Cell membrane</keyword>
<feature type="transmembrane region" description="Helical" evidence="10">
    <location>
        <begin position="71"/>
        <end position="94"/>
    </location>
</feature>
<dbReference type="PANTHER" id="PTHR10791:SF22">
    <property type="entry name" value="BIDIRECTIONAL SUGAR TRANSPORTER SWEET11"/>
    <property type="match status" value="1"/>
</dbReference>
<dbReference type="FunFam" id="1.20.1280.290:FF:000003">
    <property type="entry name" value="Bidirectional sugar transporter SWEET"/>
    <property type="match status" value="1"/>
</dbReference>
<evidence type="ECO:0000256" key="9">
    <source>
        <dbReference type="ARBA" id="ARBA00023136"/>
    </source>
</evidence>
<evidence type="ECO:0000313" key="11">
    <source>
        <dbReference type="EMBL" id="KAF9599074.1"/>
    </source>
</evidence>
<dbReference type="InterPro" id="IPR004316">
    <property type="entry name" value="SWEET_rpt"/>
</dbReference>
<evidence type="ECO:0000256" key="2">
    <source>
        <dbReference type="ARBA" id="ARBA00007809"/>
    </source>
</evidence>
<dbReference type="GO" id="GO:0005886">
    <property type="term" value="C:plasma membrane"/>
    <property type="evidence" value="ECO:0007669"/>
    <property type="project" value="UniProtKB-SubCell"/>
</dbReference>
<organism evidence="11 12">
    <name type="scientific">Coptis chinensis</name>
    <dbReference type="NCBI Taxonomy" id="261450"/>
    <lineage>
        <taxon>Eukaryota</taxon>
        <taxon>Viridiplantae</taxon>
        <taxon>Streptophyta</taxon>
        <taxon>Embryophyta</taxon>
        <taxon>Tracheophyta</taxon>
        <taxon>Spermatophyta</taxon>
        <taxon>Magnoliopsida</taxon>
        <taxon>Ranunculales</taxon>
        <taxon>Ranunculaceae</taxon>
        <taxon>Coptidoideae</taxon>
        <taxon>Coptis</taxon>
    </lineage>
</organism>
<evidence type="ECO:0000256" key="1">
    <source>
        <dbReference type="ARBA" id="ARBA00004651"/>
    </source>
</evidence>
<name>A0A835HIQ9_9MAGN</name>
<dbReference type="AlphaFoldDB" id="A0A835HIQ9"/>
<dbReference type="Pfam" id="PF03083">
    <property type="entry name" value="MtN3_slv"/>
    <property type="match status" value="2"/>
</dbReference>
<evidence type="ECO:0000256" key="5">
    <source>
        <dbReference type="ARBA" id="ARBA00022597"/>
    </source>
</evidence>
<dbReference type="FunFam" id="1.20.1280.290:FF:000007">
    <property type="entry name" value="Bidirectional sugar transporter SWEET7"/>
    <property type="match status" value="1"/>
</dbReference>
<evidence type="ECO:0000256" key="7">
    <source>
        <dbReference type="ARBA" id="ARBA00022737"/>
    </source>
</evidence>
<proteinExistence type="inferred from homology"/>